<evidence type="ECO:0000256" key="3">
    <source>
        <dbReference type="ARBA" id="ARBA00008737"/>
    </source>
</evidence>
<evidence type="ECO:0000256" key="7">
    <source>
        <dbReference type="ARBA" id="ARBA00023141"/>
    </source>
</evidence>
<keyword evidence="5 9" id="KW-0210">Decarboxylase</keyword>
<name>A0A075JGJ2_9MICO</name>
<dbReference type="SUPFAM" id="SSF51366">
    <property type="entry name" value="Ribulose-phoshate binding barrel"/>
    <property type="match status" value="1"/>
</dbReference>
<comment type="pathway">
    <text evidence="2 9">Amino-acid biosynthesis; L-tryptophan biosynthesis; L-tryptophan from chorismate: step 4/5.</text>
</comment>
<evidence type="ECO:0000256" key="9">
    <source>
        <dbReference type="HAMAP-Rule" id="MF_00134"/>
    </source>
</evidence>
<keyword evidence="12" id="KW-1185">Reference proteome</keyword>
<gene>
    <name evidence="9" type="primary">trpC</name>
    <name evidence="11" type="ORF">HX89_08175</name>
</gene>
<dbReference type="OrthoDB" id="9804217at2"/>
<sequence length="278" mass="28887">MTTVLDSIIAGVRDDLAERVRARSLADVTRDADAATPARDALAAFHAARDARRIAVISEVKRSSPSKGALAQIPDPAALAAQYADGGATAISVLTEQRRFGGSLADLDAVRAAVDIPVLRKDFMVEPYQFFEARAHGADLVLLIVAALDDAQLRDFAALTRELGMTALVEVHDAAEAERALAVDAQLLGVNARNLKTLDVHPEVFGPIAATLSAHVVKVAESGISGPADAARYAREGAQALLIGEALVKNGDPQQGLADIITACADATNASAVEGTPA</sequence>
<protein>
    <recommendedName>
        <fullName evidence="9">Indole-3-glycerol phosphate synthase</fullName>
        <shortName evidence="9">IGPS</shortName>
        <ecNumber evidence="9">4.1.1.48</ecNumber>
    </recommendedName>
</protein>
<dbReference type="InterPro" id="IPR045186">
    <property type="entry name" value="Indole-3-glycerol_P_synth"/>
</dbReference>
<dbReference type="EMBL" id="CP008889">
    <property type="protein sequence ID" value="AIF40920.1"/>
    <property type="molecule type" value="Genomic_DNA"/>
</dbReference>
<dbReference type="UniPathway" id="UPA00035">
    <property type="reaction ID" value="UER00043"/>
</dbReference>
<dbReference type="GO" id="GO:0000162">
    <property type="term" value="P:L-tryptophan biosynthetic process"/>
    <property type="evidence" value="ECO:0007669"/>
    <property type="project" value="UniProtKB-UniRule"/>
</dbReference>
<evidence type="ECO:0000259" key="10">
    <source>
        <dbReference type="Pfam" id="PF00218"/>
    </source>
</evidence>
<dbReference type="HAMAP" id="MF_00134_B">
    <property type="entry name" value="IGPS_B"/>
    <property type="match status" value="1"/>
</dbReference>
<dbReference type="InterPro" id="IPR013785">
    <property type="entry name" value="Aldolase_TIM"/>
</dbReference>
<keyword evidence="6 9" id="KW-0822">Tryptophan biosynthesis</keyword>
<dbReference type="Gene3D" id="3.20.20.70">
    <property type="entry name" value="Aldolase class I"/>
    <property type="match status" value="1"/>
</dbReference>
<feature type="domain" description="Indole-3-glycerol phosphate synthase" evidence="10">
    <location>
        <begin position="5"/>
        <end position="256"/>
    </location>
</feature>
<dbReference type="NCBIfam" id="NF001369">
    <property type="entry name" value="PRK00278.1-1"/>
    <property type="match status" value="1"/>
</dbReference>
<reference evidence="11 12" key="1">
    <citation type="submission" date="2014-07" db="EMBL/GenBank/DDBJ databases">
        <title>Genome Sequencing of Dermacoccus nishinomiyaensis.</title>
        <authorList>
            <person name="Hong K.W."/>
            <person name="Chan K.G."/>
        </authorList>
    </citation>
    <scope>NUCLEOTIDE SEQUENCE [LARGE SCALE GENOMIC DNA]</scope>
    <source>
        <strain evidence="11 12">M25</strain>
    </source>
</reference>
<dbReference type="InterPro" id="IPR013798">
    <property type="entry name" value="Indole-3-glycerol_P_synth_dom"/>
</dbReference>
<dbReference type="FunFam" id="3.20.20.70:FF:000024">
    <property type="entry name" value="Indole-3-glycerol phosphate synthase"/>
    <property type="match status" value="1"/>
</dbReference>
<evidence type="ECO:0000256" key="6">
    <source>
        <dbReference type="ARBA" id="ARBA00022822"/>
    </source>
</evidence>
<dbReference type="KEGG" id="dni:HX89_08175"/>
<dbReference type="InterPro" id="IPR011060">
    <property type="entry name" value="RibuloseP-bd_barrel"/>
</dbReference>
<proteinExistence type="inferred from homology"/>
<comment type="similarity">
    <text evidence="3 9">Belongs to the TrpC family.</text>
</comment>
<dbReference type="GO" id="GO:0004640">
    <property type="term" value="F:phosphoribosylanthranilate isomerase activity"/>
    <property type="evidence" value="ECO:0007669"/>
    <property type="project" value="TreeGrafter"/>
</dbReference>
<accession>A0A075JGJ2</accession>
<dbReference type="AlphaFoldDB" id="A0A075JGJ2"/>
<evidence type="ECO:0000313" key="12">
    <source>
        <dbReference type="Proteomes" id="UP000027986"/>
    </source>
</evidence>
<dbReference type="GO" id="GO:0004425">
    <property type="term" value="F:indole-3-glycerol-phosphate synthase activity"/>
    <property type="evidence" value="ECO:0007669"/>
    <property type="project" value="UniProtKB-UniRule"/>
</dbReference>
<dbReference type="RefSeq" id="WP_038568462.1">
    <property type="nucleotide sequence ID" value="NZ_CP008889.1"/>
</dbReference>
<evidence type="ECO:0000256" key="8">
    <source>
        <dbReference type="ARBA" id="ARBA00023239"/>
    </source>
</evidence>
<dbReference type="PROSITE" id="PS00614">
    <property type="entry name" value="IGPS"/>
    <property type="match status" value="1"/>
</dbReference>
<dbReference type="PANTHER" id="PTHR22854:SF2">
    <property type="entry name" value="INDOLE-3-GLYCEROL-PHOSPHATE SYNTHASE"/>
    <property type="match status" value="1"/>
</dbReference>
<dbReference type="PANTHER" id="PTHR22854">
    <property type="entry name" value="TRYPTOPHAN BIOSYNTHESIS PROTEIN"/>
    <property type="match status" value="1"/>
</dbReference>
<evidence type="ECO:0000256" key="1">
    <source>
        <dbReference type="ARBA" id="ARBA00001633"/>
    </source>
</evidence>
<dbReference type="GeneID" id="41841119"/>
<dbReference type="Pfam" id="PF00218">
    <property type="entry name" value="IGPS"/>
    <property type="match status" value="1"/>
</dbReference>
<dbReference type="eggNOG" id="COG0134">
    <property type="taxonomic scope" value="Bacteria"/>
</dbReference>
<evidence type="ECO:0000256" key="4">
    <source>
        <dbReference type="ARBA" id="ARBA00022605"/>
    </source>
</evidence>
<evidence type="ECO:0000256" key="5">
    <source>
        <dbReference type="ARBA" id="ARBA00022793"/>
    </source>
</evidence>
<evidence type="ECO:0000313" key="11">
    <source>
        <dbReference type="EMBL" id="AIF40920.1"/>
    </source>
</evidence>
<dbReference type="HOGENOM" id="CLU_034247_0_0_11"/>
<evidence type="ECO:0000256" key="2">
    <source>
        <dbReference type="ARBA" id="ARBA00004696"/>
    </source>
</evidence>
<dbReference type="InterPro" id="IPR001468">
    <property type="entry name" value="Indole-3-GlycerolPSynthase_CS"/>
</dbReference>
<comment type="catalytic activity">
    <reaction evidence="1 9">
        <text>1-(2-carboxyphenylamino)-1-deoxy-D-ribulose 5-phosphate + H(+) = (1S,2R)-1-C-(indol-3-yl)glycerol 3-phosphate + CO2 + H2O</text>
        <dbReference type="Rhea" id="RHEA:23476"/>
        <dbReference type="ChEBI" id="CHEBI:15377"/>
        <dbReference type="ChEBI" id="CHEBI:15378"/>
        <dbReference type="ChEBI" id="CHEBI:16526"/>
        <dbReference type="ChEBI" id="CHEBI:58613"/>
        <dbReference type="ChEBI" id="CHEBI:58866"/>
        <dbReference type="EC" id="4.1.1.48"/>
    </reaction>
</comment>
<keyword evidence="4 9" id="KW-0028">Amino-acid biosynthesis</keyword>
<keyword evidence="7 9" id="KW-0057">Aromatic amino acid biosynthesis</keyword>
<dbReference type="CDD" id="cd00331">
    <property type="entry name" value="IGPS"/>
    <property type="match status" value="1"/>
</dbReference>
<keyword evidence="8 9" id="KW-0456">Lyase</keyword>
<dbReference type="Proteomes" id="UP000027986">
    <property type="component" value="Chromosome"/>
</dbReference>
<dbReference type="EC" id="4.1.1.48" evidence="9"/>
<organism evidence="11 12">
    <name type="scientific">Dermacoccus nishinomiyaensis</name>
    <dbReference type="NCBI Taxonomy" id="1274"/>
    <lineage>
        <taxon>Bacteria</taxon>
        <taxon>Bacillati</taxon>
        <taxon>Actinomycetota</taxon>
        <taxon>Actinomycetes</taxon>
        <taxon>Micrococcales</taxon>
        <taxon>Dermacoccaceae</taxon>
        <taxon>Dermacoccus</taxon>
    </lineage>
</organism>